<keyword evidence="2" id="KW-1185">Reference proteome</keyword>
<reference evidence="1 2" key="1">
    <citation type="submission" date="2017-01" db="EMBL/GenBank/DDBJ databases">
        <title>Planococcus faecalis genome complete sequence.</title>
        <authorList>
            <person name="Lee P.C."/>
        </authorList>
    </citation>
    <scope>NUCLEOTIDE SEQUENCE [LARGE SCALE GENOMIC DNA]</scope>
    <source>
        <strain evidence="1 2">AJ003</strain>
    </source>
</reference>
<evidence type="ECO:0000313" key="2">
    <source>
        <dbReference type="Proteomes" id="UP000189661"/>
    </source>
</evidence>
<dbReference type="RefSeq" id="WP_071153478.1">
    <property type="nucleotide sequence ID" value="NZ_CP019401.1"/>
</dbReference>
<evidence type="ECO:0000313" key="1">
    <source>
        <dbReference type="EMBL" id="AQU78175.1"/>
    </source>
</evidence>
<organism evidence="1 2">
    <name type="scientific">Planococcus faecalis</name>
    <dbReference type="NCBI Taxonomy" id="1598147"/>
    <lineage>
        <taxon>Bacteria</taxon>
        <taxon>Bacillati</taxon>
        <taxon>Bacillota</taxon>
        <taxon>Bacilli</taxon>
        <taxon>Bacillales</taxon>
        <taxon>Caryophanaceae</taxon>
        <taxon>Planococcus</taxon>
    </lineage>
</organism>
<dbReference type="InterPro" id="IPR052922">
    <property type="entry name" value="Cytidylate_Kinase-2"/>
</dbReference>
<name>A0ABM6IRJ8_9BACL</name>
<proteinExistence type="predicted"/>
<accession>A0ABM6IRJ8</accession>
<protein>
    <submittedName>
        <fullName evidence="1">Topology modulation protein</fullName>
    </submittedName>
</protein>
<dbReference type="PANTHER" id="PTHR37816:SF3">
    <property type="entry name" value="MODULATES DNA TOPOLOGY"/>
    <property type="match status" value="1"/>
</dbReference>
<dbReference type="Proteomes" id="UP000189661">
    <property type="component" value="Chromosome"/>
</dbReference>
<sequence length="179" mass="21099">MERIIVLGVSSGVGKSSFARRLAEQLAIPVYHLDTYFWKPGWVESSHEEFSENQKNLVDQQCWIIEGNYSTTYDIRRKRADTIIYLERPLAVCLYRVVKRRIMYHGKNRPDMASGCPEKLDRGFFTFIISTYRARKVKMRKRLAQFIEESPQNSVFFLRNQQDIDEFLKEKATMSILDS</sequence>
<dbReference type="Gene3D" id="3.40.50.300">
    <property type="entry name" value="P-loop containing nucleotide triphosphate hydrolases"/>
    <property type="match status" value="1"/>
</dbReference>
<dbReference type="PANTHER" id="PTHR37816">
    <property type="entry name" value="YALI0E33011P"/>
    <property type="match status" value="1"/>
</dbReference>
<dbReference type="InterPro" id="IPR027417">
    <property type="entry name" value="P-loop_NTPase"/>
</dbReference>
<dbReference type="EMBL" id="CP019401">
    <property type="protein sequence ID" value="AQU78175.1"/>
    <property type="molecule type" value="Genomic_DNA"/>
</dbReference>
<dbReference type="SUPFAM" id="SSF52540">
    <property type="entry name" value="P-loop containing nucleoside triphosphate hydrolases"/>
    <property type="match status" value="1"/>
</dbReference>
<gene>
    <name evidence="1" type="ORF">AJGP001_02140</name>
</gene>